<evidence type="ECO:0000256" key="2">
    <source>
        <dbReference type="ARBA" id="ARBA00022741"/>
    </source>
</evidence>
<evidence type="ECO:0000313" key="7">
    <source>
        <dbReference type="Proteomes" id="UP000646745"/>
    </source>
</evidence>
<keyword evidence="3 6" id="KW-0067">ATP-binding</keyword>
<name>A0ABQ3DW62_9GAMM</name>
<keyword evidence="7" id="KW-1185">Reference proteome</keyword>
<evidence type="ECO:0000256" key="1">
    <source>
        <dbReference type="ARBA" id="ARBA00022448"/>
    </source>
</evidence>
<keyword evidence="2" id="KW-0547">Nucleotide-binding</keyword>
<dbReference type="InterPro" id="IPR027417">
    <property type="entry name" value="P-loop_NTPase"/>
</dbReference>
<dbReference type="PANTHER" id="PTHR43776:SF6">
    <property type="entry name" value="DIPEPTIDE TRANSPORT ATP-BINDING PROTEIN DPPF"/>
    <property type="match status" value="1"/>
</dbReference>
<evidence type="ECO:0000313" key="6">
    <source>
        <dbReference type="EMBL" id="GHB15157.1"/>
    </source>
</evidence>
<dbReference type="Pfam" id="PF08352">
    <property type="entry name" value="oligo_HPY"/>
    <property type="match status" value="1"/>
</dbReference>
<proteinExistence type="predicted"/>
<feature type="region of interest" description="Disordered" evidence="4">
    <location>
        <begin position="266"/>
        <end position="288"/>
    </location>
</feature>
<comment type="caution">
    <text evidence="6">The sequence shown here is derived from an EMBL/GenBank/DDBJ whole genome shotgun (WGS) entry which is preliminary data.</text>
</comment>
<keyword evidence="1" id="KW-0813">Transport</keyword>
<dbReference type="InterPro" id="IPR017871">
    <property type="entry name" value="ABC_transporter-like_CS"/>
</dbReference>
<feature type="compositionally biased region" description="Pro residues" evidence="4">
    <location>
        <begin position="279"/>
        <end position="288"/>
    </location>
</feature>
<sequence>MSREAVLRASHLTRHYQIKGGPFSKPATVKALNEASFELFPGQTLAVVGESGCGKSTLARVLTMIEPPTSGELSIGKHQVSLKEGQRPPAELRREVQIIFQNPYGSLNPRKTVATMLEEPLKLNRKEMGAAERRKKALEMIEKVGLRPEHADRYPHMFSGGQRQRIAIARALMLNPKILVLDEPVSALDLSIQAQVLNLLADLQEEFGLAYVFISHDLSVVRRIADDVIVMYFGQPVETGPAEEVFTTPRHPYTQALFSATPVADPNRSRQRVKLKGEPPSPLNPPPGCPFAPRCHLATDACTRADPPLEPVGGEAADDKTVKVACIHVERSIAALETASA</sequence>
<evidence type="ECO:0000256" key="3">
    <source>
        <dbReference type="ARBA" id="ARBA00022840"/>
    </source>
</evidence>
<dbReference type="InterPro" id="IPR013563">
    <property type="entry name" value="Oligopep_ABC_C"/>
</dbReference>
<accession>A0ABQ3DW62</accession>
<evidence type="ECO:0000256" key="4">
    <source>
        <dbReference type="SAM" id="MobiDB-lite"/>
    </source>
</evidence>
<dbReference type="Proteomes" id="UP000646745">
    <property type="component" value="Unassembled WGS sequence"/>
</dbReference>
<protein>
    <submittedName>
        <fullName evidence="6">Peptide ABC transporter ATP-binding protein</fullName>
    </submittedName>
</protein>
<dbReference type="PROSITE" id="PS00211">
    <property type="entry name" value="ABC_TRANSPORTER_1"/>
    <property type="match status" value="1"/>
</dbReference>
<evidence type="ECO:0000259" key="5">
    <source>
        <dbReference type="PROSITE" id="PS50893"/>
    </source>
</evidence>
<dbReference type="RefSeq" id="WP_189443739.1">
    <property type="nucleotide sequence ID" value="NZ_BMZI01000002.1"/>
</dbReference>
<dbReference type="Gene3D" id="3.40.50.300">
    <property type="entry name" value="P-loop containing nucleotide triphosphate hydrolases"/>
    <property type="match status" value="1"/>
</dbReference>
<dbReference type="CDD" id="cd03257">
    <property type="entry name" value="ABC_NikE_OppD_transporters"/>
    <property type="match status" value="1"/>
</dbReference>
<organism evidence="6 7">
    <name type="scientific">Salinicola rhizosphaerae</name>
    <dbReference type="NCBI Taxonomy" id="1443141"/>
    <lineage>
        <taxon>Bacteria</taxon>
        <taxon>Pseudomonadati</taxon>
        <taxon>Pseudomonadota</taxon>
        <taxon>Gammaproteobacteria</taxon>
        <taxon>Oceanospirillales</taxon>
        <taxon>Halomonadaceae</taxon>
        <taxon>Salinicola</taxon>
    </lineage>
</organism>
<dbReference type="InterPro" id="IPR003593">
    <property type="entry name" value="AAA+_ATPase"/>
</dbReference>
<dbReference type="Pfam" id="PF00005">
    <property type="entry name" value="ABC_tran"/>
    <property type="match status" value="1"/>
</dbReference>
<dbReference type="SMART" id="SM00382">
    <property type="entry name" value="AAA"/>
    <property type="match status" value="1"/>
</dbReference>
<feature type="domain" description="ABC transporter" evidence="5">
    <location>
        <begin position="7"/>
        <end position="258"/>
    </location>
</feature>
<dbReference type="NCBIfam" id="NF008453">
    <property type="entry name" value="PRK11308.1"/>
    <property type="match status" value="1"/>
</dbReference>
<dbReference type="GO" id="GO:0005524">
    <property type="term" value="F:ATP binding"/>
    <property type="evidence" value="ECO:0007669"/>
    <property type="project" value="UniProtKB-KW"/>
</dbReference>
<dbReference type="EMBL" id="BMZI01000002">
    <property type="protein sequence ID" value="GHB15157.1"/>
    <property type="molecule type" value="Genomic_DNA"/>
</dbReference>
<dbReference type="SUPFAM" id="SSF52540">
    <property type="entry name" value="P-loop containing nucleoside triphosphate hydrolases"/>
    <property type="match status" value="1"/>
</dbReference>
<dbReference type="PROSITE" id="PS50893">
    <property type="entry name" value="ABC_TRANSPORTER_2"/>
    <property type="match status" value="1"/>
</dbReference>
<dbReference type="InterPro" id="IPR050319">
    <property type="entry name" value="ABC_transp_ATP-bind"/>
</dbReference>
<gene>
    <name evidence="6" type="primary">dppF</name>
    <name evidence="6" type="ORF">GCM10009038_12180</name>
</gene>
<dbReference type="NCBIfam" id="TIGR01727">
    <property type="entry name" value="oligo_HPY"/>
    <property type="match status" value="1"/>
</dbReference>
<reference evidence="7" key="1">
    <citation type="journal article" date="2019" name="Int. J. Syst. Evol. Microbiol.">
        <title>The Global Catalogue of Microorganisms (GCM) 10K type strain sequencing project: providing services to taxonomists for standard genome sequencing and annotation.</title>
        <authorList>
            <consortium name="The Broad Institute Genomics Platform"/>
            <consortium name="The Broad Institute Genome Sequencing Center for Infectious Disease"/>
            <person name="Wu L."/>
            <person name="Ma J."/>
        </authorList>
    </citation>
    <scope>NUCLEOTIDE SEQUENCE [LARGE SCALE GENOMIC DNA]</scope>
    <source>
        <strain evidence="7">KCTC 32998</strain>
    </source>
</reference>
<dbReference type="PANTHER" id="PTHR43776">
    <property type="entry name" value="TRANSPORT ATP-BINDING PROTEIN"/>
    <property type="match status" value="1"/>
</dbReference>
<dbReference type="InterPro" id="IPR003439">
    <property type="entry name" value="ABC_transporter-like_ATP-bd"/>
</dbReference>